<sequence length="354" mass="36870">MEQNWFFPPHDGIRLGDLAERLGAELLDGSAASRLIRNVSPVYRAKDGDICYMLSRKSRADLDTCRATAILCDKAIAAIVPPHIAVLQTSRAHMAFALAGEILQPSAMRPALTTSELSGISPLAYVDPTARLEAGVVIEPTAVIGANVEIGEGTRIGPGVVLGQGVKIGRDCTISAGAKVQCALLGNRVILHPGACIGQDGFGYGPSPKGGMIKIVQVGRVIIQDDVEIGANTTIDRGTMDDTVIGEGTKIDNQVQIGHNVRIGRHCGIVSKVGIAGSTTVGDGVMIGGAAGLNGHITIGDGVQIAAMSGVVADIPAGERYGGIPARPMRDFLRDVAEITMRGTNKNSKRGDKE</sequence>
<dbReference type="PANTHER" id="PTHR43378">
    <property type="entry name" value="UDP-3-O-ACYLGLUCOSAMINE N-ACYLTRANSFERASE"/>
    <property type="match status" value="1"/>
</dbReference>
<dbReference type="RefSeq" id="WP_108003188.1">
    <property type="nucleotide sequence ID" value="NZ_JBHEEX010000013.1"/>
</dbReference>
<dbReference type="UniPathway" id="UPA00973"/>
<dbReference type="HAMAP" id="MF_00523">
    <property type="entry name" value="LpxD"/>
    <property type="match status" value="1"/>
</dbReference>
<proteinExistence type="inferred from homology"/>
<keyword evidence="3 7" id="KW-0808">Transferase</keyword>
<dbReference type="AlphaFoldDB" id="A0A2T5B7Y9"/>
<evidence type="ECO:0000256" key="7">
    <source>
        <dbReference type="HAMAP-Rule" id="MF_00523"/>
    </source>
</evidence>
<dbReference type="Gene3D" id="2.160.10.10">
    <property type="entry name" value="Hexapeptide repeat proteins"/>
    <property type="match status" value="1"/>
</dbReference>
<keyword evidence="1 7" id="KW-0444">Lipid biosynthesis</keyword>
<comment type="subunit">
    <text evidence="7">Homotrimer.</text>
</comment>
<keyword evidence="10" id="KW-1185">Reference proteome</keyword>
<keyword evidence="5 7" id="KW-0443">Lipid metabolism</keyword>
<dbReference type="InterPro" id="IPR001451">
    <property type="entry name" value="Hexapep"/>
</dbReference>
<dbReference type="CDD" id="cd03352">
    <property type="entry name" value="LbH_LpxD"/>
    <property type="match status" value="1"/>
</dbReference>
<gene>
    <name evidence="7" type="primary">lpxD</name>
    <name evidence="9" type="ORF">C7449_104152</name>
</gene>
<dbReference type="NCBIfam" id="NF002060">
    <property type="entry name" value="PRK00892.1"/>
    <property type="match status" value="1"/>
</dbReference>
<evidence type="ECO:0000313" key="9">
    <source>
        <dbReference type="EMBL" id="PTM95088.1"/>
    </source>
</evidence>
<dbReference type="PROSITE" id="PS00101">
    <property type="entry name" value="HEXAPEP_TRANSFERASES"/>
    <property type="match status" value="3"/>
</dbReference>
<dbReference type="SUPFAM" id="SSF51161">
    <property type="entry name" value="Trimeric LpxA-like enzymes"/>
    <property type="match status" value="1"/>
</dbReference>
<dbReference type="EC" id="2.3.1.191" evidence="7"/>
<comment type="function">
    <text evidence="7">Catalyzes the N-acylation of UDP-3-O-acylglucosamine using 3-hydroxyacyl-ACP as the acyl donor. Is involved in the biosynthesis of lipid A, a phosphorylated glycolipid that anchors the lipopolysaccharide to the outer membrane of the cell.</text>
</comment>
<dbReference type="InterPro" id="IPR011004">
    <property type="entry name" value="Trimer_LpxA-like_sf"/>
</dbReference>
<dbReference type="Proteomes" id="UP000241247">
    <property type="component" value="Unassembled WGS sequence"/>
</dbReference>
<organism evidence="9 10">
    <name type="scientific">Mycoplana dimorpha</name>
    <dbReference type="NCBI Taxonomy" id="28320"/>
    <lineage>
        <taxon>Bacteria</taxon>
        <taxon>Pseudomonadati</taxon>
        <taxon>Pseudomonadota</taxon>
        <taxon>Alphaproteobacteria</taxon>
        <taxon>Hyphomicrobiales</taxon>
        <taxon>Rhizobiaceae</taxon>
        <taxon>Mycoplana</taxon>
    </lineage>
</organism>
<evidence type="ECO:0000256" key="5">
    <source>
        <dbReference type="ARBA" id="ARBA00023098"/>
    </source>
</evidence>
<dbReference type="Pfam" id="PF04613">
    <property type="entry name" value="LpxD"/>
    <property type="match status" value="1"/>
</dbReference>
<dbReference type="GO" id="GO:0103118">
    <property type="term" value="F:UDP-3-O-[(3R)-3-hydroxyacyl]-glucosamine N-acyltransferase activity"/>
    <property type="evidence" value="ECO:0007669"/>
    <property type="project" value="UniProtKB-EC"/>
</dbReference>
<dbReference type="OrthoDB" id="9784739at2"/>
<dbReference type="EMBL" id="PZZZ01000004">
    <property type="protein sequence ID" value="PTM95088.1"/>
    <property type="molecule type" value="Genomic_DNA"/>
</dbReference>
<dbReference type="InterPro" id="IPR020573">
    <property type="entry name" value="UDP_GlcNAc_AcTrfase_non-rep"/>
</dbReference>
<evidence type="ECO:0000256" key="1">
    <source>
        <dbReference type="ARBA" id="ARBA00022516"/>
    </source>
</evidence>
<reference evidence="9 10" key="1">
    <citation type="submission" date="2018-04" db="EMBL/GenBank/DDBJ databases">
        <title>Genomic Encyclopedia of Type Strains, Phase IV (KMG-IV): sequencing the most valuable type-strain genomes for metagenomic binning, comparative biology and taxonomic classification.</title>
        <authorList>
            <person name="Goeker M."/>
        </authorList>
    </citation>
    <scope>NUCLEOTIDE SEQUENCE [LARGE SCALE GENOMIC DNA]</scope>
    <source>
        <strain evidence="9 10">DSM 7138</strain>
    </source>
</reference>
<comment type="catalytic activity">
    <reaction evidence="7">
        <text>a UDP-3-O-[(3R)-3-hydroxyacyl]-alpha-D-glucosamine + a (3R)-hydroxyacyl-[ACP] = a UDP-2-N,3-O-bis[(3R)-3-hydroxyacyl]-alpha-D-glucosamine + holo-[ACP] + H(+)</text>
        <dbReference type="Rhea" id="RHEA:53836"/>
        <dbReference type="Rhea" id="RHEA-COMP:9685"/>
        <dbReference type="Rhea" id="RHEA-COMP:9945"/>
        <dbReference type="ChEBI" id="CHEBI:15378"/>
        <dbReference type="ChEBI" id="CHEBI:64479"/>
        <dbReference type="ChEBI" id="CHEBI:78827"/>
        <dbReference type="ChEBI" id="CHEBI:137740"/>
        <dbReference type="ChEBI" id="CHEBI:137748"/>
        <dbReference type="EC" id="2.3.1.191"/>
    </reaction>
</comment>
<name>A0A2T5B7Y9_MYCDI</name>
<keyword evidence="6 7" id="KW-0012">Acyltransferase</keyword>
<dbReference type="Gene3D" id="3.40.1390.10">
    <property type="entry name" value="MurE/MurF, N-terminal domain"/>
    <property type="match status" value="1"/>
</dbReference>
<feature type="domain" description="UDP-3-O-[3-hydroxymyristoyl] glucosamine N-acyltransferase non-repeat region" evidence="8">
    <location>
        <begin position="34"/>
        <end position="100"/>
    </location>
</feature>
<dbReference type="InterPro" id="IPR018357">
    <property type="entry name" value="Hexapep_transf_CS"/>
</dbReference>
<dbReference type="Pfam" id="PF00132">
    <property type="entry name" value="Hexapep"/>
    <property type="match status" value="2"/>
</dbReference>
<evidence type="ECO:0000259" key="8">
    <source>
        <dbReference type="Pfam" id="PF04613"/>
    </source>
</evidence>
<dbReference type="GO" id="GO:0009245">
    <property type="term" value="P:lipid A biosynthetic process"/>
    <property type="evidence" value="ECO:0007669"/>
    <property type="project" value="UniProtKB-UniRule"/>
</dbReference>
<dbReference type="PANTHER" id="PTHR43378:SF2">
    <property type="entry name" value="UDP-3-O-ACYLGLUCOSAMINE N-ACYLTRANSFERASE 1, MITOCHONDRIAL-RELATED"/>
    <property type="match status" value="1"/>
</dbReference>
<evidence type="ECO:0000256" key="6">
    <source>
        <dbReference type="ARBA" id="ARBA00023315"/>
    </source>
</evidence>
<comment type="similarity">
    <text evidence="7">Belongs to the transferase hexapeptide repeat family. LpxD subfamily.</text>
</comment>
<dbReference type="InterPro" id="IPR007691">
    <property type="entry name" value="LpxD"/>
</dbReference>
<keyword evidence="2 7" id="KW-0441">Lipid A biosynthesis</keyword>
<dbReference type="GO" id="GO:0016020">
    <property type="term" value="C:membrane"/>
    <property type="evidence" value="ECO:0007669"/>
    <property type="project" value="GOC"/>
</dbReference>
<evidence type="ECO:0000313" key="10">
    <source>
        <dbReference type="Proteomes" id="UP000241247"/>
    </source>
</evidence>
<protein>
    <recommendedName>
        <fullName evidence="7">UDP-3-O-acylglucosamine N-acyltransferase</fullName>
        <ecNumber evidence="7">2.3.1.191</ecNumber>
    </recommendedName>
</protein>
<evidence type="ECO:0000256" key="4">
    <source>
        <dbReference type="ARBA" id="ARBA00022737"/>
    </source>
</evidence>
<evidence type="ECO:0000256" key="2">
    <source>
        <dbReference type="ARBA" id="ARBA00022556"/>
    </source>
</evidence>
<evidence type="ECO:0000256" key="3">
    <source>
        <dbReference type="ARBA" id="ARBA00022679"/>
    </source>
</evidence>
<dbReference type="GO" id="GO:0016410">
    <property type="term" value="F:N-acyltransferase activity"/>
    <property type="evidence" value="ECO:0007669"/>
    <property type="project" value="InterPro"/>
</dbReference>
<keyword evidence="4 7" id="KW-0677">Repeat</keyword>
<accession>A0A2T5B7Y9</accession>
<comment type="caution">
    <text evidence="9">The sequence shown here is derived from an EMBL/GenBank/DDBJ whole genome shotgun (WGS) entry which is preliminary data.</text>
</comment>
<dbReference type="NCBIfam" id="TIGR01853">
    <property type="entry name" value="lipid_A_lpxD"/>
    <property type="match status" value="1"/>
</dbReference>
<feature type="active site" description="Proton acceptor" evidence="7">
    <location>
        <position position="259"/>
    </location>
</feature>
<comment type="pathway">
    <text evidence="7">Bacterial outer membrane biogenesis; LPS lipid A biosynthesis.</text>
</comment>